<keyword evidence="2" id="KW-0472">Membrane</keyword>
<keyword evidence="2" id="KW-1133">Transmembrane helix</keyword>
<name>A0AAJ8M0A0_9TREE</name>
<dbReference type="RefSeq" id="XP_066067518.1">
    <property type="nucleotide sequence ID" value="XM_066211421.1"/>
</dbReference>
<keyword evidence="2" id="KW-0812">Transmembrane</keyword>
<evidence type="ECO:0000256" key="2">
    <source>
        <dbReference type="SAM" id="Phobius"/>
    </source>
</evidence>
<feature type="transmembrane region" description="Helical" evidence="2">
    <location>
        <begin position="135"/>
        <end position="158"/>
    </location>
</feature>
<evidence type="ECO:0000313" key="4">
    <source>
        <dbReference type="Proteomes" id="UP000094043"/>
    </source>
</evidence>
<dbReference type="GeneID" id="91086203"/>
<evidence type="ECO:0008006" key="5">
    <source>
        <dbReference type="Google" id="ProtNLM"/>
    </source>
</evidence>
<organism evidence="3 4">
    <name type="scientific">Cryptococcus depauperatus CBS 7841</name>
    <dbReference type="NCBI Taxonomy" id="1295531"/>
    <lineage>
        <taxon>Eukaryota</taxon>
        <taxon>Fungi</taxon>
        <taxon>Dikarya</taxon>
        <taxon>Basidiomycota</taxon>
        <taxon>Agaricomycotina</taxon>
        <taxon>Tremellomycetes</taxon>
        <taxon>Tremellales</taxon>
        <taxon>Cryptococcaceae</taxon>
        <taxon>Cryptococcus</taxon>
    </lineage>
</organism>
<reference evidence="3" key="1">
    <citation type="submission" date="2016-06" db="EMBL/GenBank/DDBJ databases">
        <authorList>
            <person name="Cuomo C."/>
            <person name="Litvintseva A."/>
            <person name="Heitman J."/>
            <person name="Chen Y."/>
            <person name="Sun S."/>
            <person name="Springer D."/>
            <person name="Dromer F."/>
            <person name="Young S."/>
            <person name="Zeng Q."/>
            <person name="Chapman S."/>
            <person name="Gujja S."/>
            <person name="Saif S."/>
            <person name="Birren B."/>
        </authorList>
    </citation>
    <scope>NUCLEOTIDE SEQUENCE</scope>
    <source>
        <strain evidence="3">CBS 7841</strain>
    </source>
</reference>
<reference evidence="3" key="2">
    <citation type="journal article" date="2022" name="Elife">
        <title>Obligate sexual reproduction of a homothallic fungus closely related to the Cryptococcus pathogenic species complex.</title>
        <authorList>
            <person name="Passer A.R."/>
            <person name="Clancey S.A."/>
            <person name="Shea T."/>
            <person name="David-Palma M."/>
            <person name="Averette A.F."/>
            <person name="Boekhout T."/>
            <person name="Porcel B.M."/>
            <person name="Nowrousian M."/>
            <person name="Cuomo C.A."/>
            <person name="Sun S."/>
            <person name="Heitman J."/>
            <person name="Coelho M.A."/>
        </authorList>
    </citation>
    <scope>NUCLEOTIDE SEQUENCE</scope>
    <source>
        <strain evidence="3">CBS 7841</strain>
    </source>
</reference>
<dbReference type="AlphaFoldDB" id="A0AAJ8M0A0"/>
<dbReference type="SUPFAM" id="SSF117070">
    <property type="entry name" value="LEA14-like"/>
    <property type="match status" value="1"/>
</dbReference>
<protein>
    <recommendedName>
        <fullName evidence="5">Late embryogenesis abundant protein LEA-2 subgroup domain-containing protein</fullName>
    </recommendedName>
</protein>
<proteinExistence type="predicted"/>
<feature type="compositionally biased region" description="Basic and acidic residues" evidence="1">
    <location>
        <begin position="68"/>
        <end position="80"/>
    </location>
</feature>
<evidence type="ECO:0000256" key="1">
    <source>
        <dbReference type="SAM" id="MobiDB-lite"/>
    </source>
</evidence>
<evidence type="ECO:0000313" key="3">
    <source>
        <dbReference type="EMBL" id="WVN86818.1"/>
    </source>
</evidence>
<dbReference type="EMBL" id="CP143785">
    <property type="protein sequence ID" value="WVN86818.1"/>
    <property type="molecule type" value="Genomic_DNA"/>
</dbReference>
<dbReference type="Proteomes" id="UP000094043">
    <property type="component" value="Chromosome 2"/>
</dbReference>
<keyword evidence="4" id="KW-1185">Reference proteome</keyword>
<sequence length="304" mass="33234">MSPQYGDSYNDPYSRQQQHVDRGYVDNPAQQDQAYGYLDNPYGEAPRYPTYPSDPSAGDYLNASSTEKIAEESQLEHQDTQRAQPGRSGLAKPPTTSFAEMGPPPRSTGILRVWRKDERGKQWSRGGGVRMSLRFCCCCFTIAIIMIISIILAIVLYVRPPSVALNSVSLGSNPVSLALNGFTVSFDLSISVSNPNWFDANFKEITAKARYPGNNANSFGGGTLYGLNFKGYTLAKDPNKVILNDLMSKCGITGGSVRDITVDYDLHLKLKFLGLIISPTVSNSASFKCPITEKDIESIIGSST</sequence>
<gene>
    <name evidence="3" type="ORF">L203_101991</name>
</gene>
<reference evidence="3" key="3">
    <citation type="submission" date="2024-01" db="EMBL/GenBank/DDBJ databases">
        <authorList>
            <person name="Coelho M.A."/>
            <person name="David-Palma M."/>
            <person name="Shea T."/>
            <person name="Sun S."/>
            <person name="Cuomo C.A."/>
            <person name="Heitman J."/>
        </authorList>
    </citation>
    <scope>NUCLEOTIDE SEQUENCE</scope>
    <source>
        <strain evidence="3">CBS 7841</strain>
    </source>
</reference>
<dbReference type="KEGG" id="cdep:91086203"/>
<accession>A0AAJ8M0A0</accession>
<feature type="compositionally biased region" description="Polar residues" evidence="1">
    <location>
        <begin position="1"/>
        <end position="17"/>
    </location>
</feature>
<feature type="region of interest" description="Disordered" evidence="1">
    <location>
        <begin position="1"/>
        <end position="109"/>
    </location>
</feature>